<reference evidence="7" key="4">
    <citation type="submission" date="2025-09" db="UniProtKB">
        <authorList>
            <consortium name="Ensembl"/>
        </authorList>
    </citation>
    <scope>IDENTIFICATION</scope>
</reference>
<evidence type="ECO:0000256" key="5">
    <source>
        <dbReference type="SAM" id="Phobius"/>
    </source>
</evidence>
<dbReference type="GO" id="GO:0007169">
    <property type="term" value="P:cell surface receptor protein tyrosine kinase signaling pathway"/>
    <property type="evidence" value="ECO:0007669"/>
    <property type="project" value="TreeGrafter"/>
</dbReference>
<keyword evidence="3" id="KW-0067">ATP-binding</keyword>
<dbReference type="InParanoid" id="A0A3B1JC18"/>
<evidence type="ECO:0000313" key="7">
    <source>
        <dbReference type="Ensembl" id="ENSAMXP00000039778.1"/>
    </source>
</evidence>
<evidence type="ECO:0000256" key="1">
    <source>
        <dbReference type="ARBA" id="ARBA00004308"/>
    </source>
</evidence>
<evidence type="ECO:0000256" key="3">
    <source>
        <dbReference type="ARBA" id="ARBA00022840"/>
    </source>
</evidence>
<dbReference type="PANTHER" id="PTHR24416">
    <property type="entry name" value="TYROSINE-PROTEIN KINASE RECEPTOR"/>
    <property type="match status" value="1"/>
</dbReference>
<dbReference type="GO" id="GO:0043235">
    <property type="term" value="C:receptor complex"/>
    <property type="evidence" value="ECO:0007669"/>
    <property type="project" value="TreeGrafter"/>
</dbReference>
<reference evidence="8" key="2">
    <citation type="journal article" date="2014" name="Nat. Commun.">
        <title>The cavefish genome reveals candidate genes for eye loss.</title>
        <authorList>
            <person name="McGaugh S.E."/>
            <person name="Gross J.B."/>
            <person name="Aken B."/>
            <person name="Blin M."/>
            <person name="Borowsky R."/>
            <person name="Chalopin D."/>
            <person name="Hinaux H."/>
            <person name="Jeffery W.R."/>
            <person name="Keene A."/>
            <person name="Ma L."/>
            <person name="Minx P."/>
            <person name="Murphy D."/>
            <person name="O'Quin K.E."/>
            <person name="Retaux S."/>
            <person name="Rohner N."/>
            <person name="Searle S.M."/>
            <person name="Stahl B.A."/>
            <person name="Tabin C."/>
            <person name="Volff J.N."/>
            <person name="Yoshizawa M."/>
            <person name="Warren W.C."/>
        </authorList>
    </citation>
    <scope>NUCLEOTIDE SEQUENCE [LARGE SCALE GENOMIC DNA]</scope>
    <source>
        <strain evidence="8">female</strain>
    </source>
</reference>
<evidence type="ECO:0000313" key="8">
    <source>
        <dbReference type="Proteomes" id="UP000018467"/>
    </source>
</evidence>
<sequence>MDVQAACNISSLDCDEEGSGPLALIIIPSLLALSTLTVITLIIWSFLSRRTAVQRSLLPSQYINGPSSLQTLRSLTPGPDALSLWEIPAHCHLEEVEFLENGHYGPICRGQLKREGVTTSVVVKTLKGNSNSLEVNVFVELALFHAAVCKHERVVRMLHCQTRRLPMYLLFEEIAPGNLLHFLWSFREGVSGFCDQLQAFSERSVYLVAKQVASGLDYLLSEHRLVHGDVAARSMLIGSGLSVKVSGLAVAFEARRTGAVRKDEWGGKVPLKWQAPERLMKLPVTARSDVWSFGILLYEMITLGDPPFPDLDPSEMSPKTLANYRLKRPENCGGALYDLMKYCCMWNFKHRPAYSDIIKLLDSYLHLADTKPLRAAQSMDVSEYRKRAGLSREHRKHEHEYLKSAH</sequence>
<keyword evidence="5" id="KW-0472">Membrane</keyword>
<dbReference type="Bgee" id="ENSAMXG00000030569">
    <property type="expression patterns" value="Expressed in head kidney and 5 other cell types or tissues"/>
</dbReference>
<dbReference type="InterPro" id="IPR050122">
    <property type="entry name" value="RTK"/>
</dbReference>
<dbReference type="PROSITE" id="PS50011">
    <property type="entry name" value="PROTEIN_KINASE_DOM"/>
    <property type="match status" value="1"/>
</dbReference>
<dbReference type="InterPro" id="IPR011009">
    <property type="entry name" value="Kinase-like_dom_sf"/>
</dbReference>
<dbReference type="Gene3D" id="3.30.200.20">
    <property type="entry name" value="Phosphorylase Kinase, domain 1"/>
    <property type="match status" value="1"/>
</dbReference>
<dbReference type="GO" id="GO:0004714">
    <property type="term" value="F:transmembrane receptor protein tyrosine kinase activity"/>
    <property type="evidence" value="ECO:0007669"/>
    <property type="project" value="TreeGrafter"/>
</dbReference>
<feature type="domain" description="Protein kinase" evidence="6">
    <location>
        <begin position="93"/>
        <end position="365"/>
    </location>
</feature>
<dbReference type="AlphaFoldDB" id="A0A3B1JC18"/>
<evidence type="ECO:0000256" key="4">
    <source>
        <dbReference type="SAM" id="MobiDB-lite"/>
    </source>
</evidence>
<feature type="transmembrane region" description="Helical" evidence="5">
    <location>
        <begin position="22"/>
        <end position="47"/>
    </location>
</feature>
<keyword evidence="2" id="KW-0547">Nucleotide-binding</keyword>
<dbReference type="PANTHER" id="PTHR24416:SF631">
    <property type="entry name" value="SERINE_THREONINE_TYROSINE KINASE 1"/>
    <property type="match status" value="1"/>
</dbReference>
<keyword evidence="5" id="KW-0812">Transmembrane</keyword>
<dbReference type="Pfam" id="PF07714">
    <property type="entry name" value="PK_Tyr_Ser-Thr"/>
    <property type="match status" value="1"/>
</dbReference>
<dbReference type="STRING" id="7994.ENSAMXP00000039778"/>
<organism evidence="7 8">
    <name type="scientific">Astyanax mexicanus</name>
    <name type="common">Blind cave fish</name>
    <name type="synonym">Astyanax fasciatus mexicanus</name>
    <dbReference type="NCBI Taxonomy" id="7994"/>
    <lineage>
        <taxon>Eukaryota</taxon>
        <taxon>Metazoa</taxon>
        <taxon>Chordata</taxon>
        <taxon>Craniata</taxon>
        <taxon>Vertebrata</taxon>
        <taxon>Euteleostomi</taxon>
        <taxon>Actinopterygii</taxon>
        <taxon>Neopterygii</taxon>
        <taxon>Teleostei</taxon>
        <taxon>Ostariophysi</taxon>
        <taxon>Characiformes</taxon>
        <taxon>Characoidei</taxon>
        <taxon>Acestrorhamphidae</taxon>
        <taxon>Acestrorhamphinae</taxon>
        <taxon>Astyanax</taxon>
    </lineage>
</organism>
<reference evidence="8" key="1">
    <citation type="submission" date="2013-03" db="EMBL/GenBank/DDBJ databases">
        <authorList>
            <person name="Jeffery W."/>
            <person name="Warren W."/>
            <person name="Wilson R.K."/>
        </authorList>
    </citation>
    <scope>NUCLEOTIDE SEQUENCE</scope>
    <source>
        <strain evidence="8">female</strain>
    </source>
</reference>
<dbReference type="Gene3D" id="1.10.510.10">
    <property type="entry name" value="Transferase(Phosphotransferase) domain 1"/>
    <property type="match status" value="1"/>
</dbReference>
<dbReference type="GO" id="GO:0005524">
    <property type="term" value="F:ATP binding"/>
    <property type="evidence" value="ECO:0007669"/>
    <property type="project" value="UniProtKB-KW"/>
</dbReference>
<keyword evidence="8" id="KW-1185">Reference proteome</keyword>
<protein>
    <submittedName>
        <fullName evidence="7">Si:ch73-206d17.1</fullName>
    </submittedName>
</protein>
<name>A0A3B1JC18_ASTMX</name>
<dbReference type="SUPFAM" id="SSF56112">
    <property type="entry name" value="Protein kinase-like (PK-like)"/>
    <property type="match status" value="1"/>
</dbReference>
<dbReference type="GO" id="GO:0005886">
    <property type="term" value="C:plasma membrane"/>
    <property type="evidence" value="ECO:0007669"/>
    <property type="project" value="TreeGrafter"/>
</dbReference>
<comment type="subcellular location">
    <subcellularLocation>
        <location evidence="1">Endomembrane system</location>
    </subcellularLocation>
</comment>
<accession>A0A3B1JC18</accession>
<dbReference type="InterPro" id="IPR000719">
    <property type="entry name" value="Prot_kinase_dom"/>
</dbReference>
<keyword evidence="5" id="KW-1133">Transmembrane helix</keyword>
<dbReference type="Ensembl" id="ENSAMXT00000030339.1">
    <property type="protein sequence ID" value="ENSAMXP00000039778.1"/>
    <property type="gene ID" value="ENSAMXG00000030569.1"/>
</dbReference>
<evidence type="ECO:0000259" key="6">
    <source>
        <dbReference type="PROSITE" id="PS50011"/>
    </source>
</evidence>
<proteinExistence type="predicted"/>
<dbReference type="Proteomes" id="UP000018467">
    <property type="component" value="Unassembled WGS sequence"/>
</dbReference>
<dbReference type="GeneTree" id="ENSGT00940000157871"/>
<dbReference type="GO" id="GO:0012505">
    <property type="term" value="C:endomembrane system"/>
    <property type="evidence" value="ECO:0007669"/>
    <property type="project" value="UniProtKB-SubCell"/>
</dbReference>
<dbReference type="InterPro" id="IPR001245">
    <property type="entry name" value="Ser-Thr/Tyr_kinase_cat_dom"/>
</dbReference>
<reference evidence="7" key="3">
    <citation type="submission" date="2025-08" db="UniProtKB">
        <authorList>
            <consortium name="Ensembl"/>
        </authorList>
    </citation>
    <scope>IDENTIFICATION</scope>
</reference>
<feature type="region of interest" description="Disordered" evidence="4">
    <location>
        <begin position="386"/>
        <end position="406"/>
    </location>
</feature>
<evidence type="ECO:0000256" key="2">
    <source>
        <dbReference type="ARBA" id="ARBA00022741"/>
    </source>
</evidence>
<dbReference type="PRINTS" id="PR00109">
    <property type="entry name" value="TYRKINASE"/>
</dbReference>